<dbReference type="GO" id="GO:0008010">
    <property type="term" value="F:structural constituent of chitin-based larval cuticle"/>
    <property type="evidence" value="ECO:0007669"/>
    <property type="project" value="TreeGrafter"/>
</dbReference>
<dbReference type="PANTHER" id="PTHR10380:SF173">
    <property type="entry name" value="CUTICULAR PROTEIN 47EF, ISOFORM C-RELATED"/>
    <property type="match status" value="1"/>
</dbReference>
<gene>
    <name evidence="4" type="ORF">RDWZM_009683</name>
</gene>
<feature type="region of interest" description="Disordered" evidence="3">
    <location>
        <begin position="123"/>
        <end position="167"/>
    </location>
</feature>
<accession>A0A9Q0RLA9</accession>
<keyword evidence="5" id="KW-1185">Reference proteome</keyword>
<feature type="region of interest" description="Disordered" evidence="3">
    <location>
        <begin position="211"/>
        <end position="328"/>
    </location>
</feature>
<dbReference type="Proteomes" id="UP001142055">
    <property type="component" value="Chromosome 3"/>
</dbReference>
<proteinExistence type="predicted"/>
<dbReference type="AlphaFoldDB" id="A0A9Q0RLA9"/>
<dbReference type="EMBL" id="JAPWDV010000003">
    <property type="protein sequence ID" value="KAJ6218526.1"/>
    <property type="molecule type" value="Genomic_DNA"/>
</dbReference>
<feature type="region of interest" description="Disordered" evidence="3">
    <location>
        <begin position="40"/>
        <end position="59"/>
    </location>
</feature>
<sequence length="328" mass="35842">MVASFDAIQYDGLDKSGTSTVSRNEDGYGGYSFGYNEQHSTGETFRKESGRPGLQVGSYGLRDADGRIRVVNYVADKHGFRAFVSTNEPGIDAKHHPASTSFTFGAPTDKIYSLLHLNKTMDSDDPLSPAAKSLLKGSPGGGGRNGHNQNTKPQQPTKNQHQEKDQHHAFAKPMPQINFRGNEIQKIGPSTLDPSLLNGLVPQGKLALQDGPADGSIAAPSGMGSSIIIKKDNPQPTTPNKSKERLTLDRNNSLSKRNTNRKPSKDRITTRKSSKDKVRTADSQTDLHRGESKERASNKSIQTHRQPPVNIKTKGRVKSSVKHKQQKK</sequence>
<dbReference type="InterPro" id="IPR000618">
    <property type="entry name" value="Insect_cuticle"/>
</dbReference>
<dbReference type="PROSITE" id="PS51155">
    <property type="entry name" value="CHIT_BIND_RR_2"/>
    <property type="match status" value="1"/>
</dbReference>
<keyword evidence="1 2" id="KW-0193">Cuticle</keyword>
<dbReference type="PANTHER" id="PTHR10380">
    <property type="entry name" value="CUTICLE PROTEIN"/>
    <property type="match status" value="1"/>
</dbReference>
<comment type="caution">
    <text evidence="4">The sequence shown here is derived from an EMBL/GenBank/DDBJ whole genome shotgun (WGS) entry which is preliminary data.</text>
</comment>
<reference evidence="4" key="1">
    <citation type="submission" date="2022-12" db="EMBL/GenBank/DDBJ databases">
        <title>Genome assemblies of Blomia tropicalis.</title>
        <authorList>
            <person name="Cui Y."/>
        </authorList>
    </citation>
    <scope>NUCLEOTIDE SEQUENCE</scope>
    <source>
        <tissue evidence="4">Adult mites</tissue>
    </source>
</reference>
<dbReference type="PROSITE" id="PS00233">
    <property type="entry name" value="CHIT_BIND_RR_1"/>
    <property type="match status" value="1"/>
</dbReference>
<dbReference type="InterPro" id="IPR050468">
    <property type="entry name" value="Cuticle_Struct_Prot"/>
</dbReference>
<evidence type="ECO:0000256" key="3">
    <source>
        <dbReference type="SAM" id="MobiDB-lite"/>
    </source>
</evidence>
<feature type="compositionally biased region" description="Polar residues" evidence="3">
    <location>
        <begin position="146"/>
        <end position="159"/>
    </location>
</feature>
<evidence type="ECO:0000313" key="4">
    <source>
        <dbReference type="EMBL" id="KAJ6218526.1"/>
    </source>
</evidence>
<name>A0A9Q0RLA9_BLOTA</name>
<organism evidence="4 5">
    <name type="scientific">Blomia tropicalis</name>
    <name type="common">Mite</name>
    <dbReference type="NCBI Taxonomy" id="40697"/>
    <lineage>
        <taxon>Eukaryota</taxon>
        <taxon>Metazoa</taxon>
        <taxon>Ecdysozoa</taxon>
        <taxon>Arthropoda</taxon>
        <taxon>Chelicerata</taxon>
        <taxon>Arachnida</taxon>
        <taxon>Acari</taxon>
        <taxon>Acariformes</taxon>
        <taxon>Sarcoptiformes</taxon>
        <taxon>Astigmata</taxon>
        <taxon>Glycyphagoidea</taxon>
        <taxon>Echimyopodidae</taxon>
        <taxon>Blomia</taxon>
    </lineage>
</organism>
<dbReference type="Pfam" id="PF00379">
    <property type="entry name" value="Chitin_bind_4"/>
    <property type="match status" value="1"/>
</dbReference>
<evidence type="ECO:0000313" key="5">
    <source>
        <dbReference type="Proteomes" id="UP001142055"/>
    </source>
</evidence>
<dbReference type="GO" id="GO:0062129">
    <property type="term" value="C:chitin-based extracellular matrix"/>
    <property type="evidence" value="ECO:0007669"/>
    <property type="project" value="TreeGrafter"/>
</dbReference>
<protein>
    <submittedName>
        <fullName evidence="4">Uncharacterized protein</fullName>
    </submittedName>
</protein>
<evidence type="ECO:0000256" key="2">
    <source>
        <dbReference type="PROSITE-ProRule" id="PRU00497"/>
    </source>
</evidence>
<evidence type="ECO:0000256" key="1">
    <source>
        <dbReference type="ARBA" id="ARBA00022460"/>
    </source>
</evidence>
<dbReference type="InterPro" id="IPR031311">
    <property type="entry name" value="CHIT_BIND_RR_consensus"/>
</dbReference>
<feature type="compositionally biased region" description="Basic and acidic residues" evidence="3">
    <location>
        <begin position="263"/>
        <end position="297"/>
    </location>
</feature>
<feature type="compositionally biased region" description="Basic residues" evidence="3">
    <location>
        <begin position="313"/>
        <end position="328"/>
    </location>
</feature>